<evidence type="ECO:0000256" key="5">
    <source>
        <dbReference type="ARBA" id="ARBA00022801"/>
    </source>
</evidence>
<evidence type="ECO:0000256" key="3">
    <source>
        <dbReference type="ARBA" id="ARBA00007658"/>
    </source>
</evidence>
<comment type="catalytic activity">
    <reaction evidence="10">
        <text>N(4)-(alpha-D-Man-(1-&gt;2)-alpha-D-Man-(1-&gt;2)-alpha-D-Man-(1-&gt;3)-[alpha-D-Man-(1-&gt;2)-alpha-D-Man-(1-&gt;3)-[alpha-D-Man-(1-&gt;2)-alpha-D-Man-(1-&gt;6)]-alpha-D-Man-(1-&gt;6)]-beta-D-Man-(1-&gt;4)-beta-D-GlcNAc-(1-&gt;4)-beta-D-GlcNAc)-L-asparaginyl-[protein] (N-glucan mannose isomer 9A1,2,3B1,2,3) + 4 H2O = N(4)-(alpha-D-Man-(1-&gt;3)-[alpha-D-Man-(1-&gt;3)-[alpha-D-Man-(1-&gt;6)]-alpha-D-Man-(1-&gt;6)]-beta-D-Man-(1-&gt;4)-beta-D-GlcNAc-(1-&gt;4)-beta-D-GlcNAc)-L-asparaginyl-[protein] (N-glucan mannose isomer 5A1,2) + 4 beta-D-mannose</text>
        <dbReference type="Rhea" id="RHEA:56008"/>
        <dbReference type="Rhea" id="RHEA-COMP:14356"/>
        <dbReference type="Rhea" id="RHEA-COMP:14367"/>
        <dbReference type="ChEBI" id="CHEBI:15377"/>
        <dbReference type="ChEBI" id="CHEBI:28563"/>
        <dbReference type="ChEBI" id="CHEBI:59087"/>
        <dbReference type="ChEBI" id="CHEBI:139493"/>
        <dbReference type="EC" id="3.2.1.113"/>
    </reaction>
</comment>
<keyword evidence="6" id="KW-1015">Disulfide bond</keyword>
<organism evidence="13">
    <name type="scientific">Melanopsichium pennsylvanicum 4</name>
    <dbReference type="NCBI Taxonomy" id="1398559"/>
    <lineage>
        <taxon>Eukaryota</taxon>
        <taxon>Fungi</taxon>
        <taxon>Dikarya</taxon>
        <taxon>Basidiomycota</taxon>
        <taxon>Ustilaginomycotina</taxon>
        <taxon>Ustilaginomycetes</taxon>
        <taxon>Ustilaginales</taxon>
        <taxon>Ustilaginaceae</taxon>
        <taxon>Melanopsichium</taxon>
    </lineage>
</organism>
<dbReference type="GO" id="GO:0004571">
    <property type="term" value="F:mannosyl-oligosaccharide 1,2-alpha-mannosidase activity"/>
    <property type="evidence" value="ECO:0007669"/>
    <property type="project" value="UniProtKB-EC"/>
</dbReference>
<feature type="signal peptide" evidence="12">
    <location>
        <begin position="1"/>
        <end position="22"/>
    </location>
</feature>
<dbReference type="Pfam" id="PF01532">
    <property type="entry name" value="Glyco_hydro_47"/>
    <property type="match status" value="1"/>
</dbReference>
<dbReference type="EC" id="3.2.1.-" evidence="11"/>
<dbReference type="PANTHER" id="PTHR11742">
    <property type="entry name" value="MANNOSYL-OLIGOSACCHARIDE ALPHA-1,2-MANNOSIDASE-RELATED"/>
    <property type="match status" value="1"/>
</dbReference>
<dbReference type="GO" id="GO:0005783">
    <property type="term" value="C:endoplasmic reticulum"/>
    <property type="evidence" value="ECO:0007669"/>
    <property type="project" value="TreeGrafter"/>
</dbReference>
<comment type="similarity">
    <text evidence="3 11">Belongs to the glycosyl hydrolase 47 family.</text>
</comment>
<dbReference type="SUPFAM" id="SSF48225">
    <property type="entry name" value="Seven-hairpin glycosidases"/>
    <property type="match status" value="1"/>
</dbReference>
<protein>
    <recommendedName>
        <fullName evidence="11">alpha-1,2-Mannosidase</fullName>
        <ecNumber evidence="11">3.2.1.-</ecNumber>
    </recommendedName>
</protein>
<comment type="catalytic activity">
    <reaction evidence="9">
        <text>N(4)-(alpha-D-Man-(1-&gt;2)-alpha-D-Man-(1-&gt;2)-alpha-D-Man-(1-&gt;3)-[alpha-D-Man-(1-&gt;3)-[alpha-D-Man-(1-&gt;2)-alpha-D-Man-(1-&gt;6)]-alpha-D-Man-(1-&gt;6)]-beta-D-Man-(1-&gt;4)-beta-D-GlcNAc-(1-&gt;4)-beta-D-GlcNAc)-L-asparaginyl-[protein] (N-glucan mannose isomer 8A1,2,3B1,3) + 3 H2O = N(4)-(alpha-D-Man-(1-&gt;3)-[alpha-D-Man-(1-&gt;3)-[alpha-D-Man-(1-&gt;6)]-alpha-D-Man-(1-&gt;6)]-beta-D-Man-(1-&gt;4)-beta-D-GlcNAc-(1-&gt;4)-beta-D-GlcNAc)-L-asparaginyl-[protein] (N-glucan mannose isomer 5A1,2) + 3 beta-D-mannose</text>
        <dbReference type="Rhea" id="RHEA:56028"/>
        <dbReference type="Rhea" id="RHEA-COMP:14358"/>
        <dbReference type="Rhea" id="RHEA-COMP:14367"/>
        <dbReference type="ChEBI" id="CHEBI:15377"/>
        <dbReference type="ChEBI" id="CHEBI:28563"/>
        <dbReference type="ChEBI" id="CHEBI:59087"/>
        <dbReference type="ChEBI" id="CHEBI:60628"/>
        <dbReference type="EC" id="3.2.1.113"/>
    </reaction>
</comment>
<evidence type="ECO:0000256" key="10">
    <source>
        <dbReference type="ARBA" id="ARBA00048605"/>
    </source>
</evidence>
<dbReference type="Gene3D" id="1.50.10.10">
    <property type="match status" value="1"/>
</dbReference>
<dbReference type="InterPro" id="IPR050749">
    <property type="entry name" value="Glycosyl_Hydrolase_47"/>
</dbReference>
<comment type="pathway">
    <text evidence="2">Protein modification; protein glycosylation.</text>
</comment>
<proteinExistence type="inferred from homology"/>
<evidence type="ECO:0000256" key="7">
    <source>
        <dbReference type="ARBA" id="ARBA00023180"/>
    </source>
</evidence>
<keyword evidence="4 12" id="KW-0732">Signal</keyword>
<evidence type="ECO:0000256" key="8">
    <source>
        <dbReference type="ARBA" id="ARBA00023295"/>
    </source>
</evidence>
<dbReference type="GO" id="GO:0005975">
    <property type="term" value="P:carbohydrate metabolic process"/>
    <property type="evidence" value="ECO:0007669"/>
    <property type="project" value="InterPro"/>
</dbReference>
<dbReference type="GO" id="GO:0005509">
    <property type="term" value="F:calcium ion binding"/>
    <property type="evidence" value="ECO:0007669"/>
    <property type="project" value="InterPro"/>
</dbReference>
<dbReference type="InterPro" id="IPR012341">
    <property type="entry name" value="6hp_glycosidase-like_sf"/>
</dbReference>
<sequence>MLTNTFATFLVALIITPFLASAVTIQKPGLAQSATSKDRASQIASVYRKSYSAYLRYASGHDALLPLSDGSTDPFGGWGASVVDSLSTSFLMGHKDLYDSGVEYAKKIDFTKTSSESISLFETNIRYLAGLISAYELGGKKE</sequence>
<keyword evidence="5 11" id="KW-0378">Hydrolase</keyword>
<evidence type="ECO:0000256" key="4">
    <source>
        <dbReference type="ARBA" id="ARBA00022729"/>
    </source>
</evidence>
<evidence type="ECO:0000256" key="12">
    <source>
        <dbReference type="SAM" id="SignalP"/>
    </source>
</evidence>
<reference evidence="13" key="1">
    <citation type="journal article" date="2014" name="Genome Biol. Evol.">
        <title>Gene Loss Rather Than Gene Gain Is Associated with a Host Jump from Monocots to Dicots in the Smut Fungus Melanopsichium pennsylvanicum.</title>
        <authorList>
            <person name="Sharma R."/>
            <person name="Mishra B."/>
            <person name="Runge F."/>
            <person name="Thines M."/>
        </authorList>
    </citation>
    <scope>NUCLEOTIDE SEQUENCE</scope>
    <source>
        <strain evidence="13">4</strain>
    </source>
</reference>
<comment type="cofactor">
    <cofactor evidence="1">
        <name>Ca(2+)</name>
        <dbReference type="ChEBI" id="CHEBI:29108"/>
    </cofactor>
</comment>
<keyword evidence="8 11" id="KW-0326">Glycosidase</keyword>
<dbReference type="GO" id="GO:0016020">
    <property type="term" value="C:membrane"/>
    <property type="evidence" value="ECO:0007669"/>
    <property type="project" value="InterPro"/>
</dbReference>
<evidence type="ECO:0000256" key="11">
    <source>
        <dbReference type="RuleBase" id="RU361193"/>
    </source>
</evidence>
<dbReference type="EMBL" id="HG529551">
    <property type="protein sequence ID" value="CDI52845.1"/>
    <property type="molecule type" value="Genomic_DNA"/>
</dbReference>
<dbReference type="InterPro" id="IPR036026">
    <property type="entry name" value="Seven-hairpin_glycosidases"/>
</dbReference>
<evidence type="ECO:0000256" key="1">
    <source>
        <dbReference type="ARBA" id="ARBA00001913"/>
    </source>
</evidence>
<feature type="chain" id="PRO_5001722809" description="alpha-1,2-Mannosidase" evidence="12">
    <location>
        <begin position="23"/>
        <end position="142"/>
    </location>
</feature>
<dbReference type="PANTHER" id="PTHR11742:SF101">
    <property type="entry name" value="MANNOSYL-OLIGOSACCHARIDE ALPHA-1,2-MANNOSIDASE 1B"/>
    <property type="match status" value="1"/>
</dbReference>
<accession>A0A077QSY2</accession>
<evidence type="ECO:0000313" key="13">
    <source>
        <dbReference type="EMBL" id="CDI52845.1"/>
    </source>
</evidence>
<dbReference type="GO" id="GO:0036503">
    <property type="term" value="P:ERAD pathway"/>
    <property type="evidence" value="ECO:0007669"/>
    <property type="project" value="UniProtKB-ARBA"/>
</dbReference>
<evidence type="ECO:0000256" key="9">
    <source>
        <dbReference type="ARBA" id="ARBA00047669"/>
    </source>
</evidence>
<dbReference type="AlphaFoldDB" id="A0A077QSY2"/>
<evidence type="ECO:0000256" key="6">
    <source>
        <dbReference type="ARBA" id="ARBA00023157"/>
    </source>
</evidence>
<name>A0A077QSY2_9BASI</name>
<dbReference type="PRINTS" id="PR00747">
    <property type="entry name" value="GLYHDRLASE47"/>
</dbReference>
<keyword evidence="7" id="KW-0325">Glycoprotein</keyword>
<dbReference type="InterPro" id="IPR001382">
    <property type="entry name" value="Glyco_hydro_47"/>
</dbReference>
<evidence type="ECO:0000256" key="2">
    <source>
        <dbReference type="ARBA" id="ARBA00004922"/>
    </source>
</evidence>